<feature type="domain" description="GHMP kinase N-terminal" evidence="10">
    <location>
        <begin position="74"/>
        <end position="158"/>
    </location>
</feature>
<evidence type="ECO:0000256" key="8">
    <source>
        <dbReference type="ARBA" id="ARBA00023098"/>
    </source>
</evidence>
<evidence type="ECO:0000256" key="2">
    <source>
        <dbReference type="ARBA" id="ARBA00022516"/>
    </source>
</evidence>
<feature type="domain" description="GHMP kinase C-terminal" evidence="11">
    <location>
        <begin position="223"/>
        <end position="293"/>
    </location>
</feature>
<dbReference type="InterPro" id="IPR006205">
    <property type="entry name" value="Mev_gal_kin"/>
</dbReference>
<dbReference type="Pfam" id="PF00288">
    <property type="entry name" value="GHMP_kinases_N"/>
    <property type="match status" value="1"/>
</dbReference>
<evidence type="ECO:0000256" key="9">
    <source>
        <dbReference type="ARBA" id="ARBA00029438"/>
    </source>
</evidence>
<keyword evidence="8" id="KW-0443">Lipid metabolism</keyword>
<reference evidence="13" key="1">
    <citation type="submission" date="2016-05" db="EMBL/GenBank/DDBJ databases">
        <authorList>
            <person name="Baek K."/>
            <person name="Yang S.-J."/>
        </authorList>
    </citation>
    <scope>NUCLEOTIDE SEQUENCE [LARGE SCALE GENOMIC DNA]</scope>
    <source>
        <strain evidence="13">ST58-10</strain>
    </source>
</reference>
<evidence type="ECO:0000259" key="10">
    <source>
        <dbReference type="Pfam" id="PF00288"/>
    </source>
</evidence>
<proteinExistence type="predicted"/>
<dbReference type="InterPro" id="IPR006204">
    <property type="entry name" value="GHMP_kinase_N_dom"/>
</dbReference>
<dbReference type="PRINTS" id="PR00959">
    <property type="entry name" value="MEVGALKINASE"/>
</dbReference>
<dbReference type="InterPro" id="IPR013750">
    <property type="entry name" value="GHMP_kinase_C_dom"/>
</dbReference>
<dbReference type="NCBIfam" id="TIGR00549">
    <property type="entry name" value="mevalon_kin"/>
    <property type="match status" value="1"/>
</dbReference>
<dbReference type="InterPro" id="IPR036554">
    <property type="entry name" value="GHMP_kinase_C_sf"/>
</dbReference>
<keyword evidence="4" id="KW-0547">Nucleotide-binding</keyword>
<keyword evidence="1" id="KW-0963">Cytoplasm</keyword>
<gene>
    <name evidence="12" type="ORF">A8C75_06250</name>
</gene>
<keyword evidence="7" id="KW-0460">Magnesium</keyword>
<evidence type="ECO:0000313" key="13">
    <source>
        <dbReference type="Proteomes" id="UP000078070"/>
    </source>
</evidence>
<protein>
    <submittedName>
        <fullName evidence="12">Mevalonate kinase</fullName>
    </submittedName>
</protein>
<dbReference type="GO" id="GO:0005737">
    <property type="term" value="C:cytoplasm"/>
    <property type="evidence" value="ECO:0007669"/>
    <property type="project" value="InterPro"/>
</dbReference>
<dbReference type="Gene3D" id="3.30.70.890">
    <property type="entry name" value="GHMP kinase, C-terminal domain"/>
    <property type="match status" value="1"/>
</dbReference>
<dbReference type="OrthoDB" id="6085637at2"/>
<evidence type="ECO:0000313" key="12">
    <source>
        <dbReference type="EMBL" id="ANG62132.1"/>
    </source>
</evidence>
<dbReference type="SUPFAM" id="SSF54211">
    <property type="entry name" value="Ribosomal protein S5 domain 2-like"/>
    <property type="match status" value="1"/>
</dbReference>
<evidence type="ECO:0000256" key="7">
    <source>
        <dbReference type="ARBA" id="ARBA00022842"/>
    </source>
</evidence>
<evidence type="ECO:0000256" key="5">
    <source>
        <dbReference type="ARBA" id="ARBA00022777"/>
    </source>
</evidence>
<comment type="pathway">
    <text evidence="9">Isoprenoid biosynthesis; isopentenyl diphosphate biosynthesis via mevalonate pathway; isopentenyl diphosphate from (R)-mevalonate: step 1/3.</text>
</comment>
<dbReference type="RefSeq" id="WP_067379568.1">
    <property type="nucleotide sequence ID" value="NZ_CP015839.1"/>
</dbReference>
<evidence type="ECO:0000256" key="1">
    <source>
        <dbReference type="ARBA" id="ARBA00022490"/>
    </source>
</evidence>
<dbReference type="Pfam" id="PF08544">
    <property type="entry name" value="GHMP_kinases_C"/>
    <property type="match status" value="1"/>
</dbReference>
<accession>A0A1A9EWD8</accession>
<dbReference type="GO" id="GO:0005524">
    <property type="term" value="F:ATP binding"/>
    <property type="evidence" value="ECO:0007669"/>
    <property type="project" value="UniProtKB-KW"/>
</dbReference>
<sequence length="312" mass="33707">MSEWTAIKVSAPGSIMVMGEHAVLFGHRAIACAVNRFMHLQLVRRKDRQVHVRSALGTVSGTLDALPQDENLSFVLATIGLFAERLPCGFELDIQSEFSHTVGLGSSAAVTAALVAALLACCNQNTEPDYVFDHALAIIHQVQGRGSGTDLAASVYGGLIGYTVSPRRVDRLPGLPPISLYYAGYKTRTPDVLARVAQQAASGLESLHRGLYELMHRSTVAAEEAIRQQDWPQLGRLMNVYQGLMDALGVNDPTLAQMIYRLRANPAVLGCKISGSGLGDCVLALGSDTELERDFQRIEVAVSGQGLRLERH</sequence>
<dbReference type="GO" id="GO:0004496">
    <property type="term" value="F:mevalonate kinase activity"/>
    <property type="evidence" value="ECO:0007669"/>
    <property type="project" value="InterPro"/>
</dbReference>
<dbReference type="PANTHER" id="PTHR43290:SF2">
    <property type="entry name" value="MEVALONATE KINASE"/>
    <property type="match status" value="1"/>
</dbReference>
<keyword evidence="13" id="KW-1185">Reference proteome</keyword>
<dbReference type="Gene3D" id="3.30.230.10">
    <property type="match status" value="1"/>
</dbReference>
<dbReference type="InterPro" id="IPR014721">
    <property type="entry name" value="Ribsml_uS5_D2-typ_fold_subgr"/>
</dbReference>
<dbReference type="PANTHER" id="PTHR43290">
    <property type="entry name" value="MEVALONATE KINASE"/>
    <property type="match status" value="1"/>
</dbReference>
<dbReference type="AlphaFoldDB" id="A0A1A9EWD8"/>
<keyword evidence="2" id="KW-0444">Lipid biosynthesis</keyword>
<evidence type="ECO:0000256" key="6">
    <source>
        <dbReference type="ARBA" id="ARBA00022840"/>
    </source>
</evidence>
<evidence type="ECO:0000256" key="3">
    <source>
        <dbReference type="ARBA" id="ARBA00022679"/>
    </source>
</evidence>
<dbReference type="STRING" id="1821621.A8C75_06250"/>
<dbReference type="Proteomes" id="UP000078070">
    <property type="component" value="Chromosome"/>
</dbReference>
<dbReference type="SUPFAM" id="SSF55060">
    <property type="entry name" value="GHMP Kinase, C-terminal domain"/>
    <property type="match status" value="1"/>
</dbReference>
<dbReference type="UniPathway" id="UPA00057">
    <property type="reaction ID" value="UER00098"/>
</dbReference>
<reference evidence="12 13" key="2">
    <citation type="journal article" date="2018" name="Int. J. Syst. Evol. Microbiol.">
        <title>Marinobacterium aestuarii sp. nov., a benzene-degrading marine bacterium isolated from estuary sediment.</title>
        <authorList>
            <person name="Bae S.S."/>
            <person name="Jung J."/>
            <person name="Chung D."/>
            <person name="Baek K."/>
        </authorList>
    </citation>
    <scope>NUCLEOTIDE SEQUENCE [LARGE SCALE GENOMIC DNA]</scope>
    <source>
        <strain evidence="12 13">ST58-10</strain>
    </source>
</reference>
<dbReference type="GO" id="GO:0019287">
    <property type="term" value="P:isopentenyl diphosphate biosynthetic process, mevalonate pathway"/>
    <property type="evidence" value="ECO:0007669"/>
    <property type="project" value="UniProtKB-UniPathway"/>
</dbReference>
<keyword evidence="3" id="KW-0808">Transferase</keyword>
<dbReference type="EMBL" id="CP015839">
    <property type="protein sequence ID" value="ANG62132.1"/>
    <property type="molecule type" value="Genomic_DNA"/>
</dbReference>
<organism evidence="12 13">
    <name type="scientific">Marinobacterium aestuarii</name>
    <dbReference type="NCBI Taxonomy" id="1821621"/>
    <lineage>
        <taxon>Bacteria</taxon>
        <taxon>Pseudomonadati</taxon>
        <taxon>Pseudomonadota</taxon>
        <taxon>Gammaproteobacteria</taxon>
        <taxon>Oceanospirillales</taxon>
        <taxon>Oceanospirillaceae</taxon>
        <taxon>Marinobacterium</taxon>
    </lineage>
</organism>
<evidence type="ECO:0000259" key="11">
    <source>
        <dbReference type="Pfam" id="PF08544"/>
    </source>
</evidence>
<evidence type="ECO:0000256" key="4">
    <source>
        <dbReference type="ARBA" id="ARBA00022741"/>
    </source>
</evidence>
<name>A0A1A9EWD8_9GAMM</name>
<keyword evidence="6" id="KW-0067">ATP-binding</keyword>
<keyword evidence="5 12" id="KW-0418">Kinase</keyword>
<dbReference type="KEGG" id="mars:A8C75_06250"/>
<dbReference type="InterPro" id="IPR020568">
    <property type="entry name" value="Ribosomal_Su5_D2-typ_SF"/>
</dbReference>